<gene>
    <name evidence="4" type="ORF">BKA23_2751</name>
</gene>
<keyword evidence="5" id="KW-1185">Reference proteome</keyword>
<feature type="region of interest" description="Disordered" evidence="1">
    <location>
        <begin position="295"/>
        <end position="315"/>
    </location>
</feature>
<dbReference type="GO" id="GO:0006508">
    <property type="term" value="P:proteolysis"/>
    <property type="evidence" value="ECO:0007669"/>
    <property type="project" value="UniProtKB-KW"/>
</dbReference>
<keyword evidence="2" id="KW-0812">Transmembrane</keyword>
<feature type="transmembrane region" description="Helical" evidence="2">
    <location>
        <begin position="12"/>
        <end position="38"/>
    </location>
</feature>
<keyword evidence="2" id="KW-1133">Transmembrane helix</keyword>
<dbReference type="AlphaFoldDB" id="A0A561E480"/>
<organism evidence="4 5">
    <name type="scientific">Rudaeicoccus suwonensis</name>
    <dbReference type="NCBI Taxonomy" id="657409"/>
    <lineage>
        <taxon>Bacteria</taxon>
        <taxon>Bacillati</taxon>
        <taxon>Actinomycetota</taxon>
        <taxon>Actinomycetes</taxon>
        <taxon>Micrococcales</taxon>
        <taxon>Dermacoccaceae</taxon>
        <taxon>Rudaeicoccus</taxon>
    </lineage>
</organism>
<reference evidence="4 5" key="1">
    <citation type="submission" date="2019-06" db="EMBL/GenBank/DDBJ databases">
        <title>Sequencing the genomes of 1000 actinobacteria strains.</title>
        <authorList>
            <person name="Klenk H.-P."/>
        </authorList>
    </citation>
    <scope>NUCLEOTIDE SEQUENCE [LARGE SCALE GENOMIC DNA]</scope>
    <source>
        <strain evidence="4 5">DSM 19560</strain>
    </source>
</reference>
<feature type="transmembrane region" description="Helical" evidence="2">
    <location>
        <begin position="199"/>
        <end position="216"/>
    </location>
</feature>
<feature type="transmembrane region" description="Helical" evidence="2">
    <location>
        <begin position="244"/>
        <end position="264"/>
    </location>
</feature>
<evidence type="ECO:0000256" key="2">
    <source>
        <dbReference type="SAM" id="Phobius"/>
    </source>
</evidence>
<feature type="transmembrane region" description="Helical" evidence="2">
    <location>
        <begin position="58"/>
        <end position="84"/>
    </location>
</feature>
<evidence type="ECO:0000256" key="1">
    <source>
        <dbReference type="SAM" id="MobiDB-lite"/>
    </source>
</evidence>
<dbReference type="OrthoDB" id="2680086at2"/>
<evidence type="ECO:0000313" key="5">
    <source>
        <dbReference type="Proteomes" id="UP000318297"/>
    </source>
</evidence>
<dbReference type="Proteomes" id="UP000318297">
    <property type="component" value="Unassembled WGS sequence"/>
</dbReference>
<evidence type="ECO:0000313" key="4">
    <source>
        <dbReference type="EMBL" id="TWE10391.1"/>
    </source>
</evidence>
<comment type="caution">
    <text evidence="4">The sequence shown here is derived from an EMBL/GenBank/DDBJ whole genome shotgun (WGS) entry which is preliminary data.</text>
</comment>
<dbReference type="GO" id="GO:0080120">
    <property type="term" value="P:CAAX-box protein maturation"/>
    <property type="evidence" value="ECO:0007669"/>
    <property type="project" value="UniProtKB-ARBA"/>
</dbReference>
<dbReference type="Pfam" id="PF02517">
    <property type="entry name" value="Rce1-like"/>
    <property type="match status" value="1"/>
</dbReference>
<dbReference type="EMBL" id="VIVQ01000002">
    <property type="protein sequence ID" value="TWE10391.1"/>
    <property type="molecule type" value="Genomic_DNA"/>
</dbReference>
<dbReference type="RefSeq" id="WP_145229316.1">
    <property type="nucleotide sequence ID" value="NZ_VIVQ01000002.1"/>
</dbReference>
<accession>A0A561E480</accession>
<feature type="transmembrane region" description="Helical" evidence="2">
    <location>
        <begin position="146"/>
        <end position="165"/>
    </location>
</feature>
<sequence length="315" mass="34538">MITPPTYSPRRRAAVISLVVLGYVVGFGLADFAAIAYLRDPNFTMHIGNRVLQVMFALGYLAGFPILSLVIAAMAMSLLGRPALREWAIGRPRSERGPNARGGADAWSAFMFVAAMWVGTILSLFLHLPKSTANDGNPVWLQITRSFFAGIGEEPIVVAAPIVAFRWLTAGRRVSKPALVAFFAGLVVIRMFYHLYYGWGAIALLTWAIVVPIVYWRVGRLWPLIVVHIAFDICSFLGQDGKAATAAGSMVLILGTGLLLSMWLGQRYRPKPPAGMTQPPPYVPPYGPPYNPFGMAGPPPDMRTYVRDRGRHPAR</sequence>
<keyword evidence="4" id="KW-0645">Protease</keyword>
<feature type="domain" description="CAAX prenyl protease 2/Lysostaphin resistance protein A-like" evidence="3">
    <location>
        <begin position="137"/>
        <end position="233"/>
    </location>
</feature>
<feature type="transmembrane region" description="Helical" evidence="2">
    <location>
        <begin position="105"/>
        <end position="126"/>
    </location>
</feature>
<feature type="transmembrane region" description="Helical" evidence="2">
    <location>
        <begin position="177"/>
        <end position="193"/>
    </location>
</feature>
<feature type="transmembrane region" description="Helical" evidence="2">
    <location>
        <begin position="221"/>
        <end position="238"/>
    </location>
</feature>
<dbReference type="GO" id="GO:0004175">
    <property type="term" value="F:endopeptidase activity"/>
    <property type="evidence" value="ECO:0007669"/>
    <property type="project" value="UniProtKB-ARBA"/>
</dbReference>
<proteinExistence type="predicted"/>
<keyword evidence="4" id="KW-0378">Hydrolase</keyword>
<name>A0A561E480_9MICO</name>
<protein>
    <submittedName>
        <fullName evidence="4">CAAX prenyl protease-like protein</fullName>
    </submittedName>
</protein>
<keyword evidence="2" id="KW-0472">Membrane</keyword>
<evidence type="ECO:0000259" key="3">
    <source>
        <dbReference type="Pfam" id="PF02517"/>
    </source>
</evidence>
<dbReference type="InterPro" id="IPR003675">
    <property type="entry name" value="Rce1/LyrA-like_dom"/>
</dbReference>